<accession>A0ABU0YPS8</accession>
<feature type="active site" evidence="6">
    <location>
        <position position="142"/>
    </location>
</feature>
<dbReference type="PRINTS" id="PR00706">
    <property type="entry name" value="PYROGLUPTASE"/>
</dbReference>
<dbReference type="Gene3D" id="3.40.630.20">
    <property type="entry name" value="Peptidase C15, pyroglutamyl peptidase I-like"/>
    <property type="match status" value="1"/>
</dbReference>
<dbReference type="InterPro" id="IPR036440">
    <property type="entry name" value="Peptidase_C15-like_sf"/>
</dbReference>
<dbReference type="PIRSF" id="PIRSF015592">
    <property type="entry name" value="Prld-crbxl_pptds"/>
    <property type="match status" value="1"/>
</dbReference>
<evidence type="ECO:0000256" key="6">
    <source>
        <dbReference type="PROSITE-ProRule" id="PRU10077"/>
    </source>
</evidence>
<name>A0ABU0YPS8_9PROT</name>
<dbReference type="InterPro" id="IPR016125">
    <property type="entry name" value="Peptidase_C15-like"/>
</dbReference>
<evidence type="ECO:0000256" key="1">
    <source>
        <dbReference type="ARBA" id="ARBA00006641"/>
    </source>
</evidence>
<keyword evidence="5" id="KW-0788">Thiol protease</keyword>
<gene>
    <name evidence="7" type="ORF">Q8A70_18695</name>
</gene>
<evidence type="ECO:0000256" key="5">
    <source>
        <dbReference type="ARBA" id="ARBA00022807"/>
    </source>
</evidence>
<evidence type="ECO:0000313" key="7">
    <source>
        <dbReference type="EMBL" id="MDQ7249725.1"/>
    </source>
</evidence>
<organism evidence="7 8">
    <name type="scientific">Dongia sedimenti</name>
    <dbReference type="NCBI Taxonomy" id="3064282"/>
    <lineage>
        <taxon>Bacteria</taxon>
        <taxon>Pseudomonadati</taxon>
        <taxon>Pseudomonadota</taxon>
        <taxon>Alphaproteobacteria</taxon>
        <taxon>Rhodospirillales</taxon>
        <taxon>Dongiaceae</taxon>
        <taxon>Dongia</taxon>
    </lineage>
</organism>
<dbReference type="Pfam" id="PF01470">
    <property type="entry name" value="Peptidase_C15"/>
    <property type="match status" value="1"/>
</dbReference>
<keyword evidence="3" id="KW-0645">Protease</keyword>
<dbReference type="EMBL" id="JAUYVI010000005">
    <property type="protein sequence ID" value="MDQ7249725.1"/>
    <property type="molecule type" value="Genomic_DNA"/>
</dbReference>
<evidence type="ECO:0000256" key="2">
    <source>
        <dbReference type="ARBA" id="ARBA00022490"/>
    </source>
</evidence>
<evidence type="ECO:0000256" key="3">
    <source>
        <dbReference type="ARBA" id="ARBA00022670"/>
    </source>
</evidence>
<evidence type="ECO:0000313" key="8">
    <source>
        <dbReference type="Proteomes" id="UP001230156"/>
    </source>
</evidence>
<sequence>MTILITGFEPFAGLAYNPSAEIAAALDGKEIGGRAVVGRLLPVEFARYRAGLEALLREFSPTLYIGFGLAFGEDMIRIERFGVNLADFDIPDNAGAKHNGRAIEPDGPAARGATLPCAEIRAALLQAGIPARLSNSAGSYLCNATLYSALGLCAPNAPCGFIHLPYASHQVAELLREGSGPLNGESLAPSLPIDTMIAAAEIVLRVSAAGMPDA</sequence>
<reference evidence="8" key="1">
    <citation type="submission" date="2023-08" db="EMBL/GenBank/DDBJ databases">
        <title>Rhodospirillaceae gen. nov., a novel taxon isolated from the Yangtze River Yuezi River estuary sludge.</title>
        <authorList>
            <person name="Ruan L."/>
        </authorList>
    </citation>
    <scope>NUCLEOTIDE SEQUENCE [LARGE SCALE GENOMIC DNA]</scope>
    <source>
        <strain evidence="8">R-7</strain>
    </source>
</reference>
<dbReference type="Proteomes" id="UP001230156">
    <property type="component" value="Unassembled WGS sequence"/>
</dbReference>
<proteinExistence type="inferred from homology"/>
<keyword evidence="4" id="KW-0378">Hydrolase</keyword>
<dbReference type="PANTHER" id="PTHR23402:SF1">
    <property type="entry name" value="PYROGLUTAMYL-PEPTIDASE I"/>
    <property type="match status" value="1"/>
</dbReference>
<dbReference type="CDD" id="cd00501">
    <property type="entry name" value="Peptidase_C15"/>
    <property type="match status" value="1"/>
</dbReference>
<dbReference type="InterPro" id="IPR000816">
    <property type="entry name" value="Peptidase_C15"/>
</dbReference>
<dbReference type="SUPFAM" id="SSF53182">
    <property type="entry name" value="Pyrrolidone carboxyl peptidase (pyroglutamate aminopeptidase)"/>
    <property type="match status" value="1"/>
</dbReference>
<keyword evidence="2" id="KW-0963">Cytoplasm</keyword>
<protein>
    <recommendedName>
        <fullName evidence="6">Pyroglutamyl-peptidase I</fullName>
        <ecNumber evidence="6">3.4.19.3</ecNumber>
    </recommendedName>
</protein>
<dbReference type="RefSeq" id="WP_379957991.1">
    <property type="nucleotide sequence ID" value="NZ_JAUYVI010000005.1"/>
</dbReference>
<dbReference type="PROSITE" id="PS01334">
    <property type="entry name" value="PYRASE_CYS"/>
    <property type="match status" value="1"/>
</dbReference>
<comment type="similarity">
    <text evidence="1">Belongs to the peptidase C15 family.</text>
</comment>
<dbReference type="PANTHER" id="PTHR23402">
    <property type="entry name" value="PROTEASE FAMILY C15 PYROGLUTAMYL-PEPTIDASE I-RELATED"/>
    <property type="match status" value="1"/>
</dbReference>
<comment type="catalytic activity">
    <reaction evidence="6">
        <text>Release of an N-terminal pyroglutamyl group from a polypeptide, the second amino acid generally not being Pro.</text>
        <dbReference type="EC" id="3.4.19.3"/>
    </reaction>
</comment>
<keyword evidence="8" id="KW-1185">Reference proteome</keyword>
<dbReference type="EC" id="3.4.19.3" evidence="6"/>
<dbReference type="InterPro" id="IPR033694">
    <property type="entry name" value="PGPEP1_Cys_AS"/>
</dbReference>
<comment type="caution">
    <text evidence="7">The sequence shown here is derived from an EMBL/GenBank/DDBJ whole genome shotgun (WGS) entry which is preliminary data.</text>
</comment>
<evidence type="ECO:0000256" key="4">
    <source>
        <dbReference type="ARBA" id="ARBA00022801"/>
    </source>
</evidence>